<dbReference type="Proteomes" id="UP000660262">
    <property type="component" value="Unassembled WGS sequence"/>
</dbReference>
<dbReference type="EMBL" id="BNJQ01000043">
    <property type="protein sequence ID" value="GHP12542.1"/>
    <property type="molecule type" value="Genomic_DNA"/>
</dbReference>
<sequence length="235" mass="26349">MVKGNAGSFQIRQQLKAHKFRWMKMWRAWVGICLRTYPDQLHQPAMWHTGNTNGTEFESPEAWMEIVKQIAGTAQMRVLDLHGHRWEVVPGIVPGNSQGARDDNTATTTQQARERPDVLASPTEQVRRELDTQPAATPTEPTRRKIAPDSATDVPPAWHLTPADYGLAQFPADGADREQPDVLASPTKKVRRELDTQPAATPTEPTRRKIAPDSATAKLLRRLEARRNAKKKSKA</sequence>
<reference evidence="2" key="1">
    <citation type="submission" date="2020-10" db="EMBL/GenBank/DDBJ databases">
        <title>Unveiling of a novel bifunctional photoreceptor, Dualchrome1, isolated from a cosmopolitan green alga.</title>
        <authorList>
            <person name="Suzuki S."/>
            <person name="Kawachi M."/>
        </authorList>
    </citation>
    <scope>NUCLEOTIDE SEQUENCE</scope>
    <source>
        <strain evidence="2">NIES 2893</strain>
    </source>
</reference>
<feature type="compositionally biased region" description="Polar residues" evidence="1">
    <location>
        <begin position="95"/>
        <end position="111"/>
    </location>
</feature>
<comment type="caution">
    <text evidence="2">The sequence shown here is derived from an EMBL/GenBank/DDBJ whole genome shotgun (WGS) entry which is preliminary data.</text>
</comment>
<dbReference type="AlphaFoldDB" id="A0A830HZ47"/>
<gene>
    <name evidence="2" type="ORF">PPROV_001127000</name>
</gene>
<accession>A0A830HZ47</accession>
<evidence type="ECO:0000256" key="1">
    <source>
        <dbReference type="SAM" id="MobiDB-lite"/>
    </source>
</evidence>
<name>A0A830HZ47_9CHLO</name>
<feature type="region of interest" description="Disordered" evidence="1">
    <location>
        <begin position="92"/>
        <end position="216"/>
    </location>
</feature>
<evidence type="ECO:0000313" key="3">
    <source>
        <dbReference type="Proteomes" id="UP000660262"/>
    </source>
</evidence>
<organism evidence="2 3">
    <name type="scientific">Pycnococcus provasolii</name>
    <dbReference type="NCBI Taxonomy" id="41880"/>
    <lineage>
        <taxon>Eukaryota</taxon>
        <taxon>Viridiplantae</taxon>
        <taxon>Chlorophyta</taxon>
        <taxon>Pseudoscourfieldiophyceae</taxon>
        <taxon>Pseudoscourfieldiales</taxon>
        <taxon>Pycnococcaceae</taxon>
        <taxon>Pycnococcus</taxon>
    </lineage>
</organism>
<evidence type="ECO:0000313" key="2">
    <source>
        <dbReference type="EMBL" id="GHP12542.1"/>
    </source>
</evidence>
<proteinExistence type="predicted"/>
<keyword evidence="3" id="KW-1185">Reference proteome</keyword>
<protein>
    <submittedName>
        <fullName evidence="2">Uncharacterized protein</fullName>
    </submittedName>
</protein>